<dbReference type="GO" id="GO:1990745">
    <property type="term" value="C:EARP complex"/>
    <property type="evidence" value="ECO:0007669"/>
    <property type="project" value="InterPro"/>
</dbReference>
<dbReference type="EMBL" id="CAJEWN010000117">
    <property type="protein sequence ID" value="CAD2166428.1"/>
    <property type="molecule type" value="Genomic_DNA"/>
</dbReference>
<sequence length="469" mass="54776">MSNGTQTDFTVDEKFMPATEDASTELFEGIDEVYFLEIGFKAVNHELEKLSDTLFETEDLQKEMFKLKKQMQLVSKKITSFVAKNSLEFNKNVENLDVIQKEAETLLNLIKQLRRLVNYCHKKCRASSTVLAIEFKRQKMLKIKEEMVNIQKLYKTEFKLKELIEEGSIFTFVQLAVETITEINKYIEYSSIKQLSSNILAILKKEILKIDKLLEEQVCSFQLKHYFYIYSVYELIGNLEETSRKLQSYFKLAFQNSSQTSLASICINSMENHQSMDDQINYLELCKFVNQKSFTRALIEVGNSLVNILANYHLILKFHIEEDKKKAISNENDSEISECFDAQIIDKGVLQKSMLDNLFQIFDYSATFYNDLLSSMDLEHLKIDQFIRIMEISERFRLFGQRHFGNSCSLIALTLENKSKSFFAHYHMERIDEIHMFLESETFTLCPVSVQFTLFDLPVSLFSYCSLSV</sequence>
<keyword evidence="3 4" id="KW-0175">Coiled coil</keyword>
<accession>A0A6V7UXG2</accession>
<evidence type="ECO:0000313" key="6">
    <source>
        <dbReference type="EMBL" id="CAD2166428.1"/>
    </source>
</evidence>
<keyword evidence="2" id="KW-0653">Protein transport</keyword>
<dbReference type="InterPro" id="IPR019515">
    <property type="entry name" value="VPS54_N"/>
</dbReference>
<dbReference type="GO" id="GO:0032456">
    <property type="term" value="P:endocytic recycling"/>
    <property type="evidence" value="ECO:0007669"/>
    <property type="project" value="InterPro"/>
</dbReference>
<dbReference type="OrthoDB" id="10263345at2759"/>
<evidence type="ECO:0000256" key="4">
    <source>
        <dbReference type="SAM" id="Coils"/>
    </source>
</evidence>
<comment type="caution">
    <text evidence="6">The sequence shown here is derived from an EMBL/GenBank/DDBJ whole genome shotgun (WGS) entry which is preliminary data.</text>
</comment>
<evidence type="ECO:0000256" key="2">
    <source>
        <dbReference type="ARBA" id="ARBA00022927"/>
    </source>
</evidence>
<reference evidence="6 7" key="1">
    <citation type="submission" date="2020-08" db="EMBL/GenBank/DDBJ databases">
        <authorList>
            <person name="Koutsovoulos G."/>
            <person name="Danchin GJ E."/>
        </authorList>
    </citation>
    <scope>NUCLEOTIDE SEQUENCE [LARGE SCALE GENOMIC DNA]</scope>
</reference>
<dbReference type="PANTHER" id="PTHR13258">
    <property type="entry name" value="SYNDETIN"/>
    <property type="match status" value="1"/>
</dbReference>
<evidence type="ECO:0000313" key="7">
    <source>
        <dbReference type="Proteomes" id="UP000580250"/>
    </source>
</evidence>
<organism evidence="6 7">
    <name type="scientific">Meloidogyne enterolobii</name>
    <name type="common">Root-knot nematode worm</name>
    <name type="synonym">Meloidogyne mayaguensis</name>
    <dbReference type="NCBI Taxonomy" id="390850"/>
    <lineage>
        <taxon>Eukaryota</taxon>
        <taxon>Metazoa</taxon>
        <taxon>Ecdysozoa</taxon>
        <taxon>Nematoda</taxon>
        <taxon>Chromadorea</taxon>
        <taxon>Rhabditida</taxon>
        <taxon>Tylenchina</taxon>
        <taxon>Tylenchomorpha</taxon>
        <taxon>Tylenchoidea</taxon>
        <taxon>Meloidogynidae</taxon>
        <taxon>Meloidogyninae</taxon>
        <taxon>Meloidogyne</taxon>
    </lineage>
</organism>
<evidence type="ECO:0000256" key="3">
    <source>
        <dbReference type="ARBA" id="ARBA00023054"/>
    </source>
</evidence>
<proteinExistence type="predicted"/>
<dbReference type="PANTHER" id="PTHR13258:SF0">
    <property type="entry name" value="SYNDETIN"/>
    <property type="match status" value="1"/>
</dbReference>
<gene>
    <name evidence="6" type="ORF">MENT_LOCUS17829</name>
</gene>
<keyword evidence="1" id="KW-0813">Transport</keyword>
<dbReference type="Proteomes" id="UP000580250">
    <property type="component" value="Unassembled WGS sequence"/>
</dbReference>
<dbReference type="GO" id="GO:0000149">
    <property type="term" value="F:SNARE binding"/>
    <property type="evidence" value="ECO:0007669"/>
    <property type="project" value="TreeGrafter"/>
</dbReference>
<dbReference type="GO" id="GO:0005829">
    <property type="term" value="C:cytosol"/>
    <property type="evidence" value="ECO:0007669"/>
    <property type="project" value="GOC"/>
</dbReference>
<dbReference type="Pfam" id="PF10475">
    <property type="entry name" value="Vps54_N"/>
    <property type="match status" value="1"/>
</dbReference>
<evidence type="ECO:0000256" key="1">
    <source>
        <dbReference type="ARBA" id="ARBA00022448"/>
    </source>
</evidence>
<feature type="domain" description="Vacuolar protein sorting-associated protein 54 N-terminal" evidence="5">
    <location>
        <begin position="28"/>
        <end position="318"/>
    </location>
</feature>
<feature type="coiled-coil region" evidence="4">
    <location>
        <begin position="57"/>
        <end position="116"/>
    </location>
</feature>
<dbReference type="GO" id="GO:0015031">
    <property type="term" value="P:protein transport"/>
    <property type="evidence" value="ECO:0007669"/>
    <property type="project" value="UniProtKB-KW"/>
</dbReference>
<name>A0A6V7UXG2_MELEN</name>
<dbReference type="GO" id="GO:0042147">
    <property type="term" value="P:retrograde transport, endosome to Golgi"/>
    <property type="evidence" value="ECO:0007669"/>
    <property type="project" value="InterPro"/>
</dbReference>
<protein>
    <recommendedName>
        <fullName evidence="5">Vacuolar protein sorting-associated protein 54 N-terminal domain-containing protein</fullName>
    </recommendedName>
</protein>
<evidence type="ECO:0000259" key="5">
    <source>
        <dbReference type="Pfam" id="PF10475"/>
    </source>
</evidence>
<dbReference type="AlphaFoldDB" id="A0A6V7UXG2"/>
<dbReference type="InterPro" id="IPR040047">
    <property type="entry name" value="VPS50"/>
</dbReference>